<dbReference type="Proteomes" id="UP000569329">
    <property type="component" value="Unassembled WGS sequence"/>
</dbReference>
<organism evidence="2 3">
    <name type="scientific">Halosaccharopolyspora lacisalsi</name>
    <dbReference type="NCBI Taxonomy" id="1000566"/>
    <lineage>
        <taxon>Bacteria</taxon>
        <taxon>Bacillati</taxon>
        <taxon>Actinomycetota</taxon>
        <taxon>Actinomycetes</taxon>
        <taxon>Pseudonocardiales</taxon>
        <taxon>Pseudonocardiaceae</taxon>
        <taxon>Halosaccharopolyspora</taxon>
    </lineage>
</organism>
<evidence type="ECO:0000313" key="2">
    <source>
        <dbReference type="EMBL" id="MBA8827802.1"/>
    </source>
</evidence>
<dbReference type="EMBL" id="JACGWZ010000010">
    <property type="protein sequence ID" value="MBA8827802.1"/>
    <property type="molecule type" value="Genomic_DNA"/>
</dbReference>
<proteinExistence type="predicted"/>
<keyword evidence="3" id="KW-1185">Reference proteome</keyword>
<evidence type="ECO:0000313" key="3">
    <source>
        <dbReference type="Proteomes" id="UP000569329"/>
    </source>
</evidence>
<reference evidence="2 3" key="1">
    <citation type="submission" date="2020-07" db="EMBL/GenBank/DDBJ databases">
        <title>Sequencing the genomes of 1000 actinobacteria strains.</title>
        <authorList>
            <person name="Klenk H.-P."/>
        </authorList>
    </citation>
    <scope>NUCLEOTIDE SEQUENCE [LARGE SCALE GENOMIC DNA]</scope>
    <source>
        <strain evidence="2 3">DSM 45975</strain>
    </source>
</reference>
<accession>A0A839E0S4</accession>
<name>A0A839E0S4_9PSEU</name>
<feature type="region of interest" description="Disordered" evidence="1">
    <location>
        <begin position="1"/>
        <end position="20"/>
    </location>
</feature>
<feature type="compositionally biased region" description="Basic and acidic residues" evidence="1">
    <location>
        <begin position="51"/>
        <end position="62"/>
    </location>
</feature>
<evidence type="ECO:0000256" key="1">
    <source>
        <dbReference type="SAM" id="MobiDB-lite"/>
    </source>
</evidence>
<comment type="caution">
    <text evidence="2">The sequence shown here is derived from an EMBL/GenBank/DDBJ whole genome shotgun (WGS) entry which is preliminary data.</text>
</comment>
<gene>
    <name evidence="2" type="ORF">FHX42_005209</name>
</gene>
<dbReference type="AlphaFoldDB" id="A0A839E0S4"/>
<feature type="compositionally biased region" description="Acidic residues" evidence="1">
    <location>
        <begin position="63"/>
        <end position="76"/>
    </location>
</feature>
<sequence>MSKELESGDELTMTEFASQRDDASFVVGAGGYLYLTRNGKRRMALVPAHVAEQHYETNRTDDDDHADTDEEPSDDA</sequence>
<dbReference type="RefSeq" id="WP_182546961.1">
    <property type="nucleotide sequence ID" value="NZ_JACGWZ010000010.1"/>
</dbReference>
<feature type="region of interest" description="Disordered" evidence="1">
    <location>
        <begin position="51"/>
        <end position="76"/>
    </location>
</feature>
<protein>
    <submittedName>
        <fullName evidence="2">Uncharacterized protein</fullName>
    </submittedName>
</protein>